<protein>
    <submittedName>
        <fullName evidence="1">Uncharacterized protein</fullName>
    </submittedName>
</protein>
<proteinExistence type="predicted"/>
<keyword evidence="2" id="KW-1185">Reference proteome</keyword>
<sequence>MRFAAVAVAALSMFGFAAAQTTSAAAAKPSSGACQAQNIVDACLKTIQGQIDSCKANDWICLCQQYTNLLTCYNNCPDSASRPPVQNQVTQYCAAAAPLLSSSAAAAATAPRASSASGAQATTLAASGTGAAASGTASKTATGAAASKTGAAGAIAAPVGGVFAVLFGVAGLL</sequence>
<evidence type="ECO:0000313" key="1">
    <source>
        <dbReference type="EMBL" id="KAF2466977.1"/>
    </source>
</evidence>
<name>A0ACB6QKY6_9PLEO</name>
<organism evidence="1 2">
    <name type="scientific">Lindgomyces ingoldianus</name>
    <dbReference type="NCBI Taxonomy" id="673940"/>
    <lineage>
        <taxon>Eukaryota</taxon>
        <taxon>Fungi</taxon>
        <taxon>Dikarya</taxon>
        <taxon>Ascomycota</taxon>
        <taxon>Pezizomycotina</taxon>
        <taxon>Dothideomycetes</taxon>
        <taxon>Pleosporomycetidae</taxon>
        <taxon>Pleosporales</taxon>
        <taxon>Lindgomycetaceae</taxon>
        <taxon>Lindgomyces</taxon>
    </lineage>
</organism>
<gene>
    <name evidence="1" type="ORF">BDR25DRAFT_305804</name>
</gene>
<dbReference type="EMBL" id="MU003522">
    <property type="protein sequence ID" value="KAF2466977.1"/>
    <property type="molecule type" value="Genomic_DNA"/>
</dbReference>
<dbReference type="Proteomes" id="UP000799755">
    <property type="component" value="Unassembled WGS sequence"/>
</dbReference>
<evidence type="ECO:0000313" key="2">
    <source>
        <dbReference type="Proteomes" id="UP000799755"/>
    </source>
</evidence>
<comment type="caution">
    <text evidence="1">The sequence shown here is derived from an EMBL/GenBank/DDBJ whole genome shotgun (WGS) entry which is preliminary data.</text>
</comment>
<accession>A0ACB6QKY6</accession>
<reference evidence="1" key="1">
    <citation type="journal article" date="2020" name="Stud. Mycol.">
        <title>101 Dothideomycetes genomes: a test case for predicting lifestyles and emergence of pathogens.</title>
        <authorList>
            <person name="Haridas S."/>
            <person name="Albert R."/>
            <person name="Binder M."/>
            <person name="Bloem J."/>
            <person name="Labutti K."/>
            <person name="Salamov A."/>
            <person name="Andreopoulos B."/>
            <person name="Baker S."/>
            <person name="Barry K."/>
            <person name="Bills G."/>
            <person name="Bluhm B."/>
            <person name="Cannon C."/>
            <person name="Castanera R."/>
            <person name="Culley D."/>
            <person name="Daum C."/>
            <person name="Ezra D."/>
            <person name="Gonzalez J."/>
            <person name="Henrissat B."/>
            <person name="Kuo A."/>
            <person name="Liang C."/>
            <person name="Lipzen A."/>
            <person name="Lutzoni F."/>
            <person name="Magnuson J."/>
            <person name="Mondo S."/>
            <person name="Nolan M."/>
            <person name="Ohm R."/>
            <person name="Pangilinan J."/>
            <person name="Park H.-J."/>
            <person name="Ramirez L."/>
            <person name="Alfaro M."/>
            <person name="Sun H."/>
            <person name="Tritt A."/>
            <person name="Yoshinaga Y."/>
            <person name="Zwiers L.-H."/>
            <person name="Turgeon B."/>
            <person name="Goodwin S."/>
            <person name="Spatafora J."/>
            <person name="Crous P."/>
            <person name="Grigoriev I."/>
        </authorList>
    </citation>
    <scope>NUCLEOTIDE SEQUENCE</scope>
    <source>
        <strain evidence="1">ATCC 200398</strain>
    </source>
</reference>